<proteinExistence type="inferred from homology"/>
<dbReference type="PANTHER" id="PTHR11205">
    <property type="entry name" value="RIBOSOMAL PROTEIN S7"/>
    <property type="match status" value="1"/>
</dbReference>
<dbReference type="GO" id="GO:0005763">
    <property type="term" value="C:mitochondrial small ribosomal subunit"/>
    <property type="evidence" value="ECO:0007669"/>
    <property type="project" value="EnsemblFungi"/>
</dbReference>
<comment type="similarity">
    <text evidence="2">Belongs to the universal ribosomal protein uS7 family.</text>
</comment>
<evidence type="ECO:0000256" key="6">
    <source>
        <dbReference type="ARBA" id="ARBA00037226"/>
    </source>
</evidence>
<dbReference type="EMBL" id="LT598457">
    <property type="protein sequence ID" value="SCU92986.1"/>
    <property type="molecule type" value="Genomic_DNA"/>
</dbReference>
<dbReference type="GO" id="GO:0003735">
    <property type="term" value="F:structural constituent of ribosome"/>
    <property type="evidence" value="ECO:0007669"/>
    <property type="project" value="EnsemblFungi"/>
</dbReference>
<dbReference type="STRING" id="1266660.A0A1G4JQD7"/>
<name>A0A1G4JQD7_9SACH</name>
<protein>
    <recommendedName>
        <fullName evidence="7">Small ribosomal subunit protein uS7m</fullName>
    </recommendedName>
</protein>
<dbReference type="Proteomes" id="UP000190274">
    <property type="component" value="Chromosome G"/>
</dbReference>
<dbReference type="InterPro" id="IPR023798">
    <property type="entry name" value="Ribosomal_uS7_dom"/>
</dbReference>
<evidence type="ECO:0000313" key="9">
    <source>
        <dbReference type="EMBL" id="SCU92986.1"/>
    </source>
</evidence>
<dbReference type="SUPFAM" id="SSF47973">
    <property type="entry name" value="Ribosomal protein S7"/>
    <property type="match status" value="1"/>
</dbReference>
<dbReference type="OrthoDB" id="9972728at2759"/>
<keyword evidence="3" id="KW-0689">Ribosomal protein</keyword>
<feature type="domain" description="Small ribosomal subunit protein uS7" evidence="8">
    <location>
        <begin position="119"/>
        <end position="261"/>
    </location>
</feature>
<evidence type="ECO:0000256" key="4">
    <source>
        <dbReference type="ARBA" id="ARBA00023128"/>
    </source>
</evidence>
<evidence type="ECO:0000259" key="8">
    <source>
        <dbReference type="Pfam" id="PF00177"/>
    </source>
</evidence>
<evidence type="ECO:0000256" key="1">
    <source>
        <dbReference type="ARBA" id="ARBA00004173"/>
    </source>
</evidence>
<evidence type="ECO:0000256" key="7">
    <source>
        <dbReference type="ARBA" id="ARBA00039306"/>
    </source>
</evidence>
<dbReference type="AlphaFoldDB" id="A0A1G4JQD7"/>
<evidence type="ECO:0000256" key="2">
    <source>
        <dbReference type="ARBA" id="ARBA00007151"/>
    </source>
</evidence>
<sequence length="267" mass="30414">MFAIQRQLRVARISRVFGLQNACLSTRQFSSHGFRLQQTLKTDALNDKAPAKKSEELSDQEVDSWLEAIDSLRSEFTEQQYMPESSLAGPGQSKINLLEEALKAKKVFEPSEAQIAEWEALKLVPLPLRQDETVQHVTNMMMRHGKKQRAEKTLSRALYLVYCHTRQDPLKMLRKALDDLAPLMVVKTFKTGVAKAAVIPVPLNNRQRNRIAWKWISEGANKRSSSDLAVRLGEELISVFKGNSSGFDKRDQMHKTAIAHRAYIRLK</sequence>
<dbReference type="InterPro" id="IPR000235">
    <property type="entry name" value="Ribosomal_uS7"/>
</dbReference>
<dbReference type="CDD" id="cd14868">
    <property type="entry name" value="uS7_Mitochondria_Fungi"/>
    <property type="match status" value="1"/>
</dbReference>
<gene>
    <name evidence="9" type="ORF">LADA_0G00716G</name>
</gene>
<keyword evidence="5" id="KW-0687">Ribonucleoprotein</keyword>
<organism evidence="9 10">
    <name type="scientific">Lachancea dasiensis</name>
    <dbReference type="NCBI Taxonomy" id="1072105"/>
    <lineage>
        <taxon>Eukaryota</taxon>
        <taxon>Fungi</taxon>
        <taxon>Dikarya</taxon>
        <taxon>Ascomycota</taxon>
        <taxon>Saccharomycotina</taxon>
        <taxon>Saccharomycetes</taxon>
        <taxon>Saccharomycetales</taxon>
        <taxon>Saccharomycetaceae</taxon>
        <taxon>Lachancea</taxon>
    </lineage>
</organism>
<reference evidence="10" key="1">
    <citation type="submission" date="2016-03" db="EMBL/GenBank/DDBJ databases">
        <authorList>
            <person name="Devillers H."/>
        </authorList>
    </citation>
    <scope>NUCLEOTIDE SEQUENCE [LARGE SCALE GENOMIC DNA]</scope>
</reference>
<accession>A0A1G4JQD7</accession>
<evidence type="ECO:0000256" key="5">
    <source>
        <dbReference type="ARBA" id="ARBA00023274"/>
    </source>
</evidence>
<keyword evidence="4" id="KW-0496">Mitochondrion</keyword>
<dbReference type="FunFam" id="1.10.455.10:FF:000006">
    <property type="entry name" value="37S ribosomal protein S7, mitochondrial"/>
    <property type="match status" value="1"/>
</dbReference>
<comment type="subcellular location">
    <subcellularLocation>
        <location evidence="1">Mitochondrion</location>
    </subcellularLocation>
</comment>
<dbReference type="GO" id="GO:0006412">
    <property type="term" value="P:translation"/>
    <property type="evidence" value="ECO:0007669"/>
    <property type="project" value="InterPro"/>
</dbReference>
<dbReference type="Gene3D" id="1.10.455.10">
    <property type="entry name" value="Ribosomal protein S7 domain"/>
    <property type="match status" value="1"/>
</dbReference>
<dbReference type="InterPro" id="IPR047988">
    <property type="entry name" value="Ribosomal_uS7m_fungi"/>
</dbReference>
<evidence type="ECO:0000256" key="3">
    <source>
        <dbReference type="ARBA" id="ARBA00022980"/>
    </source>
</evidence>
<dbReference type="InterPro" id="IPR036823">
    <property type="entry name" value="Ribosomal_uS7_dom_sf"/>
</dbReference>
<comment type="function">
    <text evidence="6">Component of the mitochondrial ribosome (mitoribosome), a dedicated translation machinery responsible for the synthesis of mitochondrial genome-encoded proteins, including at least some of the essential transmembrane subunits of the mitochondrial respiratory chain. The mitoribosomes are attached to the mitochondrial inner membrane and translation products are cotranslationally integrated into the membrane.</text>
</comment>
<dbReference type="Pfam" id="PF00177">
    <property type="entry name" value="Ribosomal_S7"/>
    <property type="match status" value="1"/>
</dbReference>
<keyword evidence="10" id="KW-1185">Reference proteome</keyword>
<evidence type="ECO:0000313" key="10">
    <source>
        <dbReference type="Proteomes" id="UP000190274"/>
    </source>
</evidence>